<name>A0A4C1XBQ1_EUMVA</name>
<protein>
    <submittedName>
        <fullName evidence="1">Uncharacterized protein</fullName>
    </submittedName>
</protein>
<keyword evidence="2" id="KW-1185">Reference proteome</keyword>
<proteinExistence type="predicted"/>
<dbReference type="EMBL" id="BGZK01000765">
    <property type="protein sequence ID" value="GBP59575.1"/>
    <property type="molecule type" value="Genomic_DNA"/>
</dbReference>
<evidence type="ECO:0000313" key="1">
    <source>
        <dbReference type="EMBL" id="GBP59575.1"/>
    </source>
</evidence>
<dbReference type="Proteomes" id="UP000299102">
    <property type="component" value="Unassembled WGS sequence"/>
</dbReference>
<gene>
    <name evidence="1" type="ORF">EVAR_44790_1</name>
</gene>
<sequence length="112" mass="12585">MGLNVSQVKLSPSLGGHVTLSRPRHRHRIDDSYRQQSSIHIREAILDSSVSSPRSTTGRRFSTQTGSIIRIENGTGNKIVIQDRTEIKNETDVIIGRHQNQESDQNQNTLII</sequence>
<dbReference type="AlphaFoldDB" id="A0A4C1XBQ1"/>
<organism evidence="1 2">
    <name type="scientific">Eumeta variegata</name>
    <name type="common">Bagworm moth</name>
    <name type="synonym">Eumeta japonica</name>
    <dbReference type="NCBI Taxonomy" id="151549"/>
    <lineage>
        <taxon>Eukaryota</taxon>
        <taxon>Metazoa</taxon>
        <taxon>Ecdysozoa</taxon>
        <taxon>Arthropoda</taxon>
        <taxon>Hexapoda</taxon>
        <taxon>Insecta</taxon>
        <taxon>Pterygota</taxon>
        <taxon>Neoptera</taxon>
        <taxon>Endopterygota</taxon>
        <taxon>Lepidoptera</taxon>
        <taxon>Glossata</taxon>
        <taxon>Ditrysia</taxon>
        <taxon>Tineoidea</taxon>
        <taxon>Psychidae</taxon>
        <taxon>Oiketicinae</taxon>
        <taxon>Eumeta</taxon>
    </lineage>
</organism>
<comment type="caution">
    <text evidence="1">The sequence shown here is derived from an EMBL/GenBank/DDBJ whole genome shotgun (WGS) entry which is preliminary data.</text>
</comment>
<reference evidence="1 2" key="1">
    <citation type="journal article" date="2019" name="Commun. Biol.">
        <title>The bagworm genome reveals a unique fibroin gene that provides high tensile strength.</title>
        <authorList>
            <person name="Kono N."/>
            <person name="Nakamura H."/>
            <person name="Ohtoshi R."/>
            <person name="Tomita M."/>
            <person name="Numata K."/>
            <person name="Arakawa K."/>
        </authorList>
    </citation>
    <scope>NUCLEOTIDE SEQUENCE [LARGE SCALE GENOMIC DNA]</scope>
</reference>
<accession>A0A4C1XBQ1</accession>
<evidence type="ECO:0000313" key="2">
    <source>
        <dbReference type="Proteomes" id="UP000299102"/>
    </source>
</evidence>